<dbReference type="Pfam" id="PF07108">
    <property type="entry name" value="PipA"/>
    <property type="match status" value="1"/>
</dbReference>
<organism evidence="2 3">
    <name type="scientific">Pseudomonas phytophila</name>
    <dbReference type="NCBI Taxonomy" id="2867264"/>
    <lineage>
        <taxon>Bacteria</taxon>
        <taxon>Pseudomonadati</taxon>
        <taxon>Pseudomonadota</taxon>
        <taxon>Gammaproteobacteria</taxon>
        <taxon>Pseudomonadales</taxon>
        <taxon>Pseudomonadaceae</taxon>
        <taxon>Pseudomonas</taxon>
    </lineage>
</organism>
<keyword evidence="3" id="KW-1185">Reference proteome</keyword>
<reference evidence="2" key="1">
    <citation type="submission" date="2021-08" db="EMBL/GenBank/DDBJ databases">
        <title>Complete genome sequence of Pseudomonas phytophila.</title>
        <authorList>
            <person name="Weir B.S."/>
            <person name="Templeton M.D."/>
            <person name="Arshed S."/>
            <person name="Andersen M.T."/>
            <person name="Jayaraman J."/>
        </authorList>
    </citation>
    <scope>NUCLEOTIDE SEQUENCE</scope>
    <source>
        <strain evidence="2">ICMP 23753</strain>
    </source>
</reference>
<sequence>MIFNTSAILPRPGQTTASVNAPTTGNASPDQFLAGKHRDMVAQFKNPSSLRKTHDNHAIDERGHLPLSQLRDYLLRQGALDTKGKSAEHRAALGALNETITTAYQKSATFRRLFNHSWATRLRTPSERCLVEIEGDLTNTQESVLRLPDVLTRGPRPKYPAAHGPERASQERILLGQVVSQLTQLPEQEPGHPLGPNPEYVNIILKEMGKRDPAQIALPNQPAAIKNSAQDVSAKTSLNRLMLNIDSGPSPSTTGKTFKDSVRTHLNAFADRHLELIAQRPNRRQLTALVREETQASKQLPEILMRLFGQVRGDEKPMALLEKIAAQNHRQQLFTYRIDKQRSPLEMINSRDGDCTSFARLFSLLGEAAGITGLELFSMDGEMHVQLSSQSPEIAGAKPGEALMMARHTILQRGEGEQREYFDPVFGQQVNPAWYGIDQNRYLMRT</sequence>
<dbReference type="InterPro" id="IPR010777">
    <property type="entry name" value="PipA"/>
</dbReference>
<feature type="compositionally biased region" description="Polar residues" evidence="1">
    <location>
        <begin position="1"/>
        <end position="29"/>
    </location>
</feature>
<evidence type="ECO:0000313" key="3">
    <source>
        <dbReference type="Proteomes" id="UP001063228"/>
    </source>
</evidence>
<evidence type="ECO:0000313" key="2">
    <source>
        <dbReference type="EMBL" id="UXZ94919.1"/>
    </source>
</evidence>
<evidence type="ECO:0000256" key="1">
    <source>
        <dbReference type="SAM" id="MobiDB-lite"/>
    </source>
</evidence>
<gene>
    <name evidence="2" type="ORF">K3169_21565</name>
</gene>
<accession>A0ABY6FAL7</accession>
<dbReference type="RefSeq" id="WP_263267936.1">
    <property type="nucleotide sequence ID" value="NZ_CP081201.1"/>
</dbReference>
<proteinExistence type="predicted"/>
<dbReference type="Proteomes" id="UP001063228">
    <property type="component" value="Chromosome"/>
</dbReference>
<name>A0ABY6FAL7_9PSED</name>
<feature type="region of interest" description="Disordered" evidence="1">
    <location>
        <begin position="1"/>
        <end position="31"/>
    </location>
</feature>
<dbReference type="EMBL" id="CP081201">
    <property type="protein sequence ID" value="UXZ94919.1"/>
    <property type="molecule type" value="Genomic_DNA"/>
</dbReference>
<protein>
    <submittedName>
        <fullName evidence="2">PipA/GogA/GtgA family type III secretion system effector</fullName>
    </submittedName>
</protein>